<gene>
    <name evidence="1" type="ORF">SAMN05216218_10384</name>
</gene>
<dbReference type="STRING" id="660518.SAMN05216218_10384"/>
<proteinExistence type="predicted"/>
<dbReference type="EMBL" id="FNBK01000003">
    <property type="protein sequence ID" value="SDF01584.1"/>
    <property type="molecule type" value="Genomic_DNA"/>
</dbReference>
<protein>
    <submittedName>
        <fullName evidence="1">Uncharacterized protein</fullName>
    </submittedName>
</protein>
<evidence type="ECO:0000313" key="1">
    <source>
        <dbReference type="EMBL" id="SDF01584.1"/>
    </source>
</evidence>
<name>A0A1G7HMZ4_9EURY</name>
<dbReference type="Proteomes" id="UP000199076">
    <property type="component" value="Unassembled WGS sequence"/>
</dbReference>
<dbReference type="AlphaFoldDB" id="A0A1G7HMZ4"/>
<organism evidence="1 2">
    <name type="scientific">Halorientalis regularis</name>
    <dbReference type="NCBI Taxonomy" id="660518"/>
    <lineage>
        <taxon>Archaea</taxon>
        <taxon>Methanobacteriati</taxon>
        <taxon>Methanobacteriota</taxon>
        <taxon>Stenosarchaea group</taxon>
        <taxon>Halobacteria</taxon>
        <taxon>Halobacteriales</taxon>
        <taxon>Haloarculaceae</taxon>
        <taxon>Halorientalis</taxon>
    </lineage>
</organism>
<keyword evidence="2" id="KW-1185">Reference proteome</keyword>
<evidence type="ECO:0000313" key="2">
    <source>
        <dbReference type="Proteomes" id="UP000199076"/>
    </source>
</evidence>
<sequence length="46" mass="5121">MHVEFLTHIATEPLGNPVVNIVNNLVSIDICHSQLDSYIPISETVF</sequence>
<reference evidence="2" key="1">
    <citation type="submission" date="2016-10" db="EMBL/GenBank/DDBJ databases">
        <authorList>
            <person name="Varghese N."/>
            <person name="Submissions S."/>
        </authorList>
    </citation>
    <scope>NUCLEOTIDE SEQUENCE [LARGE SCALE GENOMIC DNA]</scope>
    <source>
        <strain evidence="2">IBRC-M 10760</strain>
    </source>
</reference>
<accession>A0A1G7HMZ4</accession>